<feature type="domain" description="Sugar-binding" evidence="5">
    <location>
        <begin position="59"/>
        <end position="313"/>
    </location>
</feature>
<dbReference type="SUPFAM" id="SSF100950">
    <property type="entry name" value="NagB/RpiA/CoA transferase-like"/>
    <property type="match status" value="1"/>
</dbReference>
<gene>
    <name evidence="6" type="ORF">SAMN04488081_2569</name>
</gene>
<dbReference type="Gene3D" id="3.40.50.1360">
    <property type="match status" value="1"/>
</dbReference>
<dbReference type="GO" id="GO:0003677">
    <property type="term" value="F:DNA binding"/>
    <property type="evidence" value="ECO:0007669"/>
    <property type="project" value="UniProtKB-KW"/>
</dbReference>
<evidence type="ECO:0000256" key="4">
    <source>
        <dbReference type="ARBA" id="ARBA00023163"/>
    </source>
</evidence>
<evidence type="ECO:0000256" key="2">
    <source>
        <dbReference type="ARBA" id="ARBA00023015"/>
    </source>
</evidence>
<accession>A0A1H3IMU1</accession>
<dbReference type="PANTHER" id="PTHR34294:SF1">
    <property type="entry name" value="TRANSCRIPTIONAL REGULATOR LSRR"/>
    <property type="match status" value="1"/>
</dbReference>
<evidence type="ECO:0000313" key="7">
    <source>
        <dbReference type="Proteomes" id="UP000198647"/>
    </source>
</evidence>
<keyword evidence="2" id="KW-0805">Transcription regulation</keyword>
<dbReference type="Gene3D" id="1.10.10.60">
    <property type="entry name" value="Homeodomain-like"/>
    <property type="match status" value="1"/>
</dbReference>
<dbReference type="InterPro" id="IPR007324">
    <property type="entry name" value="Sugar-bd_dom_put"/>
</dbReference>
<proteinExistence type="inferred from homology"/>
<protein>
    <submittedName>
        <fullName evidence="6">DNA-binding transcriptional regulator LsrR, DeoR family</fullName>
    </submittedName>
</protein>
<reference evidence="6 7" key="1">
    <citation type="submission" date="2016-10" db="EMBL/GenBank/DDBJ databases">
        <authorList>
            <person name="Varghese N."/>
            <person name="Submissions S."/>
        </authorList>
    </citation>
    <scope>NUCLEOTIDE SEQUENCE [LARGE SCALE GENOMIC DNA]</scope>
    <source>
        <strain evidence="6 7">DSM 20748</strain>
    </source>
</reference>
<dbReference type="Proteomes" id="UP000198647">
    <property type="component" value="Unassembled WGS sequence"/>
</dbReference>
<dbReference type="PROSITE" id="PS00307">
    <property type="entry name" value="LECTIN_LEGUME_BETA"/>
    <property type="match status" value="1"/>
</dbReference>
<dbReference type="RefSeq" id="WP_245698862.1">
    <property type="nucleotide sequence ID" value="NZ_FNOS01000008.1"/>
</dbReference>
<dbReference type="SUPFAM" id="SSF46785">
    <property type="entry name" value="Winged helix' DNA-binding domain"/>
    <property type="match status" value="1"/>
</dbReference>
<dbReference type="InterPro" id="IPR019825">
    <property type="entry name" value="Lectin_legB_Mn/Ca_BS"/>
</dbReference>
<keyword evidence="4" id="KW-0804">Transcription</keyword>
<evidence type="ECO:0000259" key="5">
    <source>
        <dbReference type="Pfam" id="PF04198"/>
    </source>
</evidence>
<keyword evidence="3 6" id="KW-0238">DNA-binding</keyword>
<dbReference type="Pfam" id="PF04198">
    <property type="entry name" value="Sugar-bind"/>
    <property type="match status" value="1"/>
</dbReference>
<dbReference type="InterPro" id="IPR037171">
    <property type="entry name" value="NagB/RpiA_transferase-like"/>
</dbReference>
<comment type="caution">
    <text evidence="6">The sequence shown here is derived from an EMBL/GenBank/DDBJ whole genome shotgun (WGS) entry which is preliminary data.</text>
</comment>
<dbReference type="InterPro" id="IPR051054">
    <property type="entry name" value="SorC_transcr_regulators"/>
</dbReference>
<keyword evidence="7" id="KW-1185">Reference proteome</keyword>
<sequence length="323" mass="35397">MNWNEERKLIKVAKMYYEENLTQNEIANTIGVYRTSVTRLLQKARDEGVVQITVKGDYRKQIAFEERLSELFNLEDVIVVPTDEKKSTTERKEAVGKAAVQLLDKVMKNGDTVGFAWGSTIGSMVDALEGTKKRDVTFVPLVGGPGKMPVEHHVNAIVYTYAKAYEGHSTFIDAAAVVPSVQGKKEIVNSSYFQDILSLWGQLSVAVVGIGAPVSSSNLVFSGFLGEEDYKNLESQHAVGDICSRFYDIQGNEIAGDLNNRTVAVELDTLKNVPSTIGVAESREKTESIVGALRGGFLTHLVTNDTTAEAILAFIGEERDVVQ</sequence>
<evidence type="ECO:0000256" key="3">
    <source>
        <dbReference type="ARBA" id="ARBA00023125"/>
    </source>
</evidence>
<comment type="similarity">
    <text evidence="1">Belongs to the SorC transcriptional regulatory family.</text>
</comment>
<dbReference type="InterPro" id="IPR036390">
    <property type="entry name" value="WH_DNA-bd_sf"/>
</dbReference>
<dbReference type="EMBL" id="FNOS01000008">
    <property type="protein sequence ID" value="SDY29106.1"/>
    <property type="molecule type" value="Genomic_DNA"/>
</dbReference>
<evidence type="ECO:0000256" key="1">
    <source>
        <dbReference type="ARBA" id="ARBA00010466"/>
    </source>
</evidence>
<organism evidence="6 7">
    <name type="scientific">Salimicrobium album</name>
    <dbReference type="NCBI Taxonomy" id="50717"/>
    <lineage>
        <taxon>Bacteria</taxon>
        <taxon>Bacillati</taxon>
        <taxon>Bacillota</taxon>
        <taxon>Bacilli</taxon>
        <taxon>Bacillales</taxon>
        <taxon>Bacillaceae</taxon>
        <taxon>Salimicrobium</taxon>
    </lineage>
</organism>
<dbReference type="PANTHER" id="PTHR34294">
    <property type="entry name" value="TRANSCRIPTIONAL REGULATOR-RELATED"/>
    <property type="match status" value="1"/>
</dbReference>
<evidence type="ECO:0000313" key="6">
    <source>
        <dbReference type="EMBL" id="SDY29106.1"/>
    </source>
</evidence>
<name>A0A1H3IMU1_9BACI</name>